<organism evidence="1 2">
    <name type="scientific">Panagrolaimus sp. PS1159</name>
    <dbReference type="NCBI Taxonomy" id="55785"/>
    <lineage>
        <taxon>Eukaryota</taxon>
        <taxon>Metazoa</taxon>
        <taxon>Ecdysozoa</taxon>
        <taxon>Nematoda</taxon>
        <taxon>Chromadorea</taxon>
        <taxon>Rhabditida</taxon>
        <taxon>Tylenchina</taxon>
        <taxon>Panagrolaimomorpha</taxon>
        <taxon>Panagrolaimoidea</taxon>
        <taxon>Panagrolaimidae</taxon>
        <taxon>Panagrolaimus</taxon>
    </lineage>
</organism>
<evidence type="ECO:0000313" key="2">
    <source>
        <dbReference type="WBParaSite" id="PS1159_v2.g12905.t1"/>
    </source>
</evidence>
<dbReference type="Proteomes" id="UP000887580">
    <property type="component" value="Unplaced"/>
</dbReference>
<dbReference type="WBParaSite" id="PS1159_v2.g12905.t1">
    <property type="protein sequence ID" value="PS1159_v2.g12905.t1"/>
    <property type="gene ID" value="PS1159_v2.g12905"/>
</dbReference>
<accession>A0AC35F1Q1</accession>
<protein>
    <submittedName>
        <fullName evidence="2">PDZ domain-containing protein</fullName>
    </submittedName>
</protein>
<reference evidence="2" key="1">
    <citation type="submission" date="2022-11" db="UniProtKB">
        <authorList>
            <consortium name="WormBaseParasite"/>
        </authorList>
    </citation>
    <scope>IDENTIFICATION</scope>
</reference>
<sequence>RLQVIRDEKRAEELEAKVHIPAERSKYIQRRDGFVYNMVKIEWKPGGPKLGLGIKHYQNRVLVSRCDPGSLAAQQLAIGDHIIDIDGKIVSDKDVARDFLLKSLQAQGFVTCVVERPESYEAKHWTQQALTANAAQPPSVAMNSDVRDIAARERIKMKERNAAAKKPGILGRTQKSGRVQIGDKIAEFVIASDNEGKNLRSVRK</sequence>
<evidence type="ECO:0000313" key="1">
    <source>
        <dbReference type="Proteomes" id="UP000887580"/>
    </source>
</evidence>
<proteinExistence type="predicted"/>
<name>A0AC35F1Q1_9BILA</name>